<keyword evidence="4 9" id="KW-1003">Cell membrane</keyword>
<feature type="transmembrane region" description="Helical" evidence="9">
    <location>
        <begin position="230"/>
        <end position="253"/>
    </location>
</feature>
<sequence>MDVERLPRGRRVQGRWPRARDRAHAQLHRAQRGLSRADRDERPVGRHQPHLPRVQARDDRFGAAGPGERPTAPPPQHQEVGVALVAARGREGVHRRAAAGGRREDPSRVLRGTQPLPTPAGTLSRARLVFWSVGARHGRPRHAVRIEQGGPDITTTELDEPRARGSWLSRRPTLNLVANLTLREVRAQYKRTALGRLWSLLNPIATIAIYGVIFGVLFQTQVHVGTNSGIHLFALWLAAGLIPWTFISGGITSAMGSLTTNAGLLTKVWFPRHVLVTSTVLSLATTFAIELGVLSIVMMIASVLVQGVAGLMLLAYLPVLLLVVAITVGFVIGIGLMLSVAVVYFRDIQHIWGIVTQAWFYASGIVFPISVVGTAEEHLRASGFDVPLIAVFKLNPAYHYLEAFRSIIYDFAMPGPQTWLIIIGWAAVMILLGILVFRRFSGRIVEEL</sequence>
<dbReference type="AlphaFoldDB" id="A0A7J5BYP7"/>
<keyword evidence="7 9" id="KW-1133">Transmembrane helix</keyword>
<dbReference type="OrthoDB" id="9789409at2"/>
<comment type="subcellular location">
    <subcellularLocation>
        <location evidence="1">Cell inner membrane</location>
        <topology evidence="1">Multi-pass membrane protein</topology>
    </subcellularLocation>
    <subcellularLocation>
        <location evidence="9">Cell membrane</location>
        <topology evidence="9">Multi-pass membrane protein</topology>
    </subcellularLocation>
</comment>
<evidence type="ECO:0000313" key="13">
    <source>
        <dbReference type="Proteomes" id="UP000467240"/>
    </source>
</evidence>
<dbReference type="GO" id="GO:0140359">
    <property type="term" value="F:ABC-type transporter activity"/>
    <property type="evidence" value="ECO:0007669"/>
    <property type="project" value="InterPro"/>
</dbReference>
<dbReference type="Proteomes" id="UP000467240">
    <property type="component" value="Unassembled WGS sequence"/>
</dbReference>
<feature type="region of interest" description="Disordered" evidence="10">
    <location>
        <begin position="1"/>
        <end position="78"/>
    </location>
</feature>
<reference evidence="12 13" key="1">
    <citation type="submission" date="2019-09" db="EMBL/GenBank/DDBJ databases">
        <title>Phylogeny of genus Pseudoclavibacter and closely related genus.</title>
        <authorList>
            <person name="Li Y."/>
        </authorList>
    </citation>
    <scope>NUCLEOTIDE SEQUENCE [LARGE SCALE GENOMIC DNA]</scope>
    <source>
        <strain evidence="12 13">DSM 23821</strain>
    </source>
</reference>
<dbReference type="GO" id="GO:0005886">
    <property type="term" value="C:plasma membrane"/>
    <property type="evidence" value="ECO:0007669"/>
    <property type="project" value="UniProtKB-SubCell"/>
</dbReference>
<evidence type="ECO:0000259" key="11">
    <source>
        <dbReference type="PROSITE" id="PS51012"/>
    </source>
</evidence>
<dbReference type="InterPro" id="IPR013525">
    <property type="entry name" value="ABC2_TM"/>
</dbReference>
<evidence type="ECO:0000256" key="7">
    <source>
        <dbReference type="ARBA" id="ARBA00022989"/>
    </source>
</evidence>
<name>A0A7J5BYP7_9MICO</name>
<comment type="similarity">
    <text evidence="2 9">Belongs to the ABC-2 integral membrane protein family.</text>
</comment>
<proteinExistence type="inferred from homology"/>
<dbReference type="PROSITE" id="PS51012">
    <property type="entry name" value="ABC_TM2"/>
    <property type="match status" value="1"/>
</dbReference>
<feature type="transmembrane region" description="Helical" evidence="9">
    <location>
        <begin position="313"/>
        <end position="346"/>
    </location>
</feature>
<evidence type="ECO:0000256" key="3">
    <source>
        <dbReference type="ARBA" id="ARBA00022448"/>
    </source>
</evidence>
<evidence type="ECO:0000256" key="2">
    <source>
        <dbReference type="ARBA" id="ARBA00007783"/>
    </source>
</evidence>
<dbReference type="InterPro" id="IPR047817">
    <property type="entry name" value="ABC2_TM_bact-type"/>
</dbReference>
<organism evidence="12 13">
    <name type="scientific">Pseudoclavibacter chungangensis</name>
    <dbReference type="NCBI Taxonomy" id="587635"/>
    <lineage>
        <taxon>Bacteria</taxon>
        <taxon>Bacillati</taxon>
        <taxon>Actinomycetota</taxon>
        <taxon>Actinomycetes</taxon>
        <taxon>Micrococcales</taxon>
        <taxon>Microbacteriaceae</taxon>
        <taxon>Pseudoclavibacter</taxon>
    </lineage>
</organism>
<feature type="transmembrane region" description="Helical" evidence="9">
    <location>
        <begin position="358"/>
        <end position="375"/>
    </location>
</feature>
<keyword evidence="13" id="KW-1185">Reference proteome</keyword>
<evidence type="ECO:0000256" key="6">
    <source>
        <dbReference type="ARBA" id="ARBA00022692"/>
    </source>
</evidence>
<evidence type="ECO:0000256" key="9">
    <source>
        <dbReference type="RuleBase" id="RU361157"/>
    </source>
</evidence>
<protein>
    <recommendedName>
        <fullName evidence="9">Transport permease protein</fullName>
    </recommendedName>
</protein>
<dbReference type="Pfam" id="PF01061">
    <property type="entry name" value="ABC2_membrane"/>
    <property type="match status" value="1"/>
</dbReference>
<keyword evidence="6 9" id="KW-0812">Transmembrane</keyword>
<comment type="caution">
    <text evidence="9">Lacks conserved residue(s) required for the propagation of feature annotation.</text>
</comment>
<comment type="caution">
    <text evidence="12">The sequence shown here is derived from an EMBL/GenBank/DDBJ whole genome shotgun (WGS) entry which is preliminary data.</text>
</comment>
<dbReference type="PANTHER" id="PTHR30413">
    <property type="entry name" value="INNER MEMBRANE TRANSPORT PERMEASE"/>
    <property type="match status" value="1"/>
</dbReference>
<dbReference type="EMBL" id="WBJZ01000006">
    <property type="protein sequence ID" value="KAB1659477.1"/>
    <property type="molecule type" value="Genomic_DNA"/>
</dbReference>
<feature type="transmembrane region" description="Helical" evidence="9">
    <location>
        <begin position="197"/>
        <end position="218"/>
    </location>
</feature>
<feature type="region of interest" description="Disordered" evidence="10">
    <location>
        <begin position="91"/>
        <end position="118"/>
    </location>
</feature>
<evidence type="ECO:0000256" key="4">
    <source>
        <dbReference type="ARBA" id="ARBA00022475"/>
    </source>
</evidence>
<feature type="domain" description="ABC transmembrane type-2" evidence="11">
    <location>
        <begin position="194"/>
        <end position="440"/>
    </location>
</feature>
<feature type="transmembrane region" description="Helical" evidence="9">
    <location>
        <begin position="419"/>
        <end position="437"/>
    </location>
</feature>
<evidence type="ECO:0000313" key="12">
    <source>
        <dbReference type="EMBL" id="KAB1659477.1"/>
    </source>
</evidence>
<evidence type="ECO:0000256" key="5">
    <source>
        <dbReference type="ARBA" id="ARBA00022519"/>
    </source>
</evidence>
<accession>A0A7J5BYP7</accession>
<keyword evidence="5" id="KW-0997">Cell inner membrane</keyword>
<keyword evidence="8 9" id="KW-0472">Membrane</keyword>
<feature type="compositionally biased region" description="Basic and acidic residues" evidence="10">
    <location>
        <begin position="35"/>
        <end position="44"/>
    </location>
</feature>
<dbReference type="GO" id="GO:0015920">
    <property type="term" value="P:lipopolysaccharide transport"/>
    <property type="evidence" value="ECO:0007669"/>
    <property type="project" value="TreeGrafter"/>
</dbReference>
<evidence type="ECO:0000256" key="1">
    <source>
        <dbReference type="ARBA" id="ARBA00004429"/>
    </source>
</evidence>
<gene>
    <name evidence="12" type="ORF">F8O01_06000</name>
</gene>
<keyword evidence="3 9" id="KW-0813">Transport</keyword>
<evidence type="ECO:0000256" key="10">
    <source>
        <dbReference type="SAM" id="MobiDB-lite"/>
    </source>
</evidence>
<dbReference type="PANTHER" id="PTHR30413:SF8">
    <property type="entry name" value="TRANSPORT PERMEASE PROTEIN"/>
    <property type="match status" value="1"/>
</dbReference>
<evidence type="ECO:0000256" key="8">
    <source>
        <dbReference type="ARBA" id="ARBA00023136"/>
    </source>
</evidence>